<keyword evidence="1" id="KW-0472">Membrane</keyword>
<evidence type="ECO:0000256" key="1">
    <source>
        <dbReference type="SAM" id="Phobius"/>
    </source>
</evidence>
<dbReference type="OrthoDB" id="6074146at2"/>
<organism evidence="2 3">
    <name type="scientific">Stutzerimonas zhaodongensis</name>
    <dbReference type="NCBI Taxonomy" id="1176257"/>
    <lineage>
        <taxon>Bacteria</taxon>
        <taxon>Pseudomonadati</taxon>
        <taxon>Pseudomonadota</taxon>
        <taxon>Gammaproteobacteria</taxon>
        <taxon>Pseudomonadales</taxon>
        <taxon>Pseudomonadaceae</taxon>
        <taxon>Stutzerimonas</taxon>
    </lineage>
</organism>
<name>A0A3M2HXF6_9GAMM</name>
<feature type="transmembrane region" description="Helical" evidence="1">
    <location>
        <begin position="55"/>
        <end position="74"/>
    </location>
</feature>
<dbReference type="EMBL" id="RFFM01000001">
    <property type="protein sequence ID" value="RMH92099.1"/>
    <property type="molecule type" value="Genomic_DNA"/>
</dbReference>
<keyword evidence="1" id="KW-1133">Transmembrane helix</keyword>
<comment type="caution">
    <text evidence="2">The sequence shown here is derived from an EMBL/GenBank/DDBJ whole genome shotgun (WGS) entry which is preliminary data.</text>
</comment>
<reference evidence="2 3" key="1">
    <citation type="submission" date="2018-10" db="EMBL/GenBank/DDBJ databases">
        <title>Pseudomonas zhaodongensis NEAU-ST5-21(T) genome.</title>
        <authorList>
            <person name="Peng J."/>
            <person name="Liu Z.-P."/>
        </authorList>
    </citation>
    <scope>NUCLEOTIDE SEQUENCE [LARGE SCALE GENOMIC DNA]</scope>
    <source>
        <strain evidence="2 3">NEAU-ST5-21</strain>
    </source>
</reference>
<sequence>MDALLILGGLLLIVAGLVWLIVLAFGTSLLWGVGSLLPPVAVVYAVRHWGVARKAIGLSALGFIPLVVGVTLLASHDPSRVEAIASLDWLKSDSQVHTSRLAIRLNGQLDGRPFSPQIGKLTDGMLRLSDGDELFAQQAVSIRFGPISPGGVQIDVLPQDPDPVPEVEISWMQPEQHLPEARLIQSGYTLHLNLKPVPPNKLAGDFHLVLPAHYNTSLSGHIEVFTDDLRYRAGQVDLTHESADTLRYLARDHLQRRFQTQAVEVTSLSPVNFSKPIKSLSVKAMVKGVPDQYELAIAKDHKGWAVDDDMYPPLPIEHEVIPQIAASQAEPNPVSASSPRIDRRQRFSIDRLQRNPSHYDHLLMRAHTERGGVAEGRFVGIDRDGNVAIRQVLKGPGEAIYNLAPNDIVLLELLEP</sequence>
<evidence type="ECO:0000313" key="2">
    <source>
        <dbReference type="EMBL" id="RMH92099.1"/>
    </source>
</evidence>
<dbReference type="AlphaFoldDB" id="A0A3M2HXF6"/>
<dbReference type="RefSeq" id="WP_122164053.1">
    <property type="nucleotide sequence ID" value="NZ_JAMOIB010000001.1"/>
</dbReference>
<keyword evidence="1" id="KW-0812">Transmembrane</keyword>
<proteinExistence type="predicted"/>
<gene>
    <name evidence="2" type="ORF">EA797_05040</name>
</gene>
<evidence type="ECO:0000313" key="3">
    <source>
        <dbReference type="Proteomes" id="UP000269774"/>
    </source>
</evidence>
<feature type="transmembrane region" description="Helical" evidence="1">
    <location>
        <begin position="30"/>
        <end position="46"/>
    </location>
</feature>
<dbReference type="Proteomes" id="UP000269774">
    <property type="component" value="Unassembled WGS sequence"/>
</dbReference>
<keyword evidence="3" id="KW-1185">Reference proteome</keyword>
<accession>A0A3M2HXF6</accession>
<protein>
    <submittedName>
        <fullName evidence="2">MFS transporter</fullName>
    </submittedName>
</protein>